<organism evidence="3 4">
    <name type="scientific">Streptomyces capitiformicae</name>
    <dbReference type="NCBI Taxonomy" id="2014920"/>
    <lineage>
        <taxon>Bacteria</taxon>
        <taxon>Bacillati</taxon>
        <taxon>Actinomycetota</taxon>
        <taxon>Actinomycetes</taxon>
        <taxon>Kitasatosporales</taxon>
        <taxon>Streptomycetaceae</taxon>
        <taxon>Streptomyces</taxon>
    </lineage>
</organism>
<reference evidence="3" key="1">
    <citation type="journal article" date="2014" name="Int. J. Syst. Evol. Microbiol.">
        <title>Complete genome sequence of Corynebacterium casei LMG S-19264T (=DSM 44701T), isolated from a smear-ripened cheese.</title>
        <authorList>
            <consortium name="US DOE Joint Genome Institute (JGI-PGF)"/>
            <person name="Walter F."/>
            <person name="Albersmeier A."/>
            <person name="Kalinowski J."/>
            <person name="Ruckert C."/>
        </authorList>
    </citation>
    <scope>NUCLEOTIDE SEQUENCE</scope>
    <source>
        <strain evidence="3">CGMCC 4.7403</strain>
    </source>
</reference>
<dbReference type="GO" id="GO:0016491">
    <property type="term" value="F:oxidoreductase activity"/>
    <property type="evidence" value="ECO:0007669"/>
    <property type="project" value="UniProtKB-KW"/>
</dbReference>
<gene>
    <name evidence="3" type="ORF">GCM10017771_09470</name>
</gene>
<name>A0A919L468_9ACTN</name>
<dbReference type="PANTHER" id="PTHR43625:SF40">
    <property type="entry name" value="ALDO-KETO REDUCTASE YAKC [NADP(+)]"/>
    <property type="match status" value="1"/>
</dbReference>
<keyword evidence="4" id="KW-1185">Reference proteome</keyword>
<evidence type="ECO:0000313" key="3">
    <source>
        <dbReference type="EMBL" id="GHH83217.1"/>
    </source>
</evidence>
<keyword evidence="1" id="KW-0560">Oxidoreductase</keyword>
<dbReference type="Proteomes" id="UP000603227">
    <property type="component" value="Unassembled WGS sequence"/>
</dbReference>
<dbReference type="PANTHER" id="PTHR43625">
    <property type="entry name" value="AFLATOXIN B1 ALDEHYDE REDUCTASE"/>
    <property type="match status" value="1"/>
</dbReference>
<sequence>MYARPQLDDQASAALLYAALDLGVTFLDTAGVYGEGHNETLIGQTLVSRRREAFLATKVGLVVDDLATMALHRDGRPAHLRNAVEASLRRLRTDTVDLCYLHRIDPAVPLEDSWGALAEMVTEGKIGHLGLSDVRIREADQAHRIHPVAAIQSELSLWSRLSLGNRAHEEDTVGWCARNGALFVPFAPLGRGFLTGTITPDTPFPPGDLRARHPRFTPPARAANLQIVTVLRTVAERHAATPAQVALAWILSQGQHVIPIPGTTRPTYLRDNTHAADLELTPQDLADLNNAPPATEDHS</sequence>
<dbReference type="Gene3D" id="3.20.20.100">
    <property type="entry name" value="NADP-dependent oxidoreductase domain"/>
    <property type="match status" value="1"/>
</dbReference>
<dbReference type="SUPFAM" id="SSF51430">
    <property type="entry name" value="NAD(P)-linked oxidoreductase"/>
    <property type="match status" value="1"/>
</dbReference>
<feature type="domain" description="NADP-dependent oxidoreductase" evidence="2">
    <location>
        <begin position="6"/>
        <end position="289"/>
    </location>
</feature>
<accession>A0A919L468</accession>
<dbReference type="InterPro" id="IPR036812">
    <property type="entry name" value="NAD(P)_OxRdtase_dom_sf"/>
</dbReference>
<protein>
    <submittedName>
        <fullName evidence="3">Oxidoreductase</fullName>
    </submittedName>
</protein>
<reference evidence="3" key="2">
    <citation type="submission" date="2020-09" db="EMBL/GenBank/DDBJ databases">
        <authorList>
            <person name="Sun Q."/>
            <person name="Zhou Y."/>
        </authorList>
    </citation>
    <scope>NUCLEOTIDE SEQUENCE</scope>
    <source>
        <strain evidence="3">CGMCC 4.7403</strain>
    </source>
</reference>
<proteinExistence type="predicted"/>
<dbReference type="InterPro" id="IPR023210">
    <property type="entry name" value="NADP_OxRdtase_dom"/>
</dbReference>
<evidence type="ECO:0000256" key="1">
    <source>
        <dbReference type="ARBA" id="ARBA00023002"/>
    </source>
</evidence>
<dbReference type="AlphaFoldDB" id="A0A919L468"/>
<evidence type="ECO:0000313" key="4">
    <source>
        <dbReference type="Proteomes" id="UP000603227"/>
    </source>
</evidence>
<evidence type="ECO:0000259" key="2">
    <source>
        <dbReference type="Pfam" id="PF00248"/>
    </source>
</evidence>
<dbReference type="InterPro" id="IPR050791">
    <property type="entry name" value="Aldo-Keto_reductase"/>
</dbReference>
<dbReference type="GO" id="GO:0005737">
    <property type="term" value="C:cytoplasm"/>
    <property type="evidence" value="ECO:0007669"/>
    <property type="project" value="TreeGrafter"/>
</dbReference>
<comment type="caution">
    <text evidence="3">The sequence shown here is derived from an EMBL/GenBank/DDBJ whole genome shotgun (WGS) entry which is preliminary data.</text>
</comment>
<dbReference type="EMBL" id="BNAT01000002">
    <property type="protein sequence ID" value="GHH83217.1"/>
    <property type="molecule type" value="Genomic_DNA"/>
</dbReference>
<dbReference type="Pfam" id="PF00248">
    <property type="entry name" value="Aldo_ket_red"/>
    <property type="match status" value="1"/>
</dbReference>